<dbReference type="EMBL" id="CVRI01000013">
    <property type="protein sequence ID" value="CRK89568.1"/>
    <property type="molecule type" value="Genomic_DNA"/>
</dbReference>
<sequence length="70" mass="8426">MSHETKKKTNNFLHHQYRNNLQSAMPFQITPHNEPWCFAFNFISIFVMRIKRINFFPINSTLLENVSQIN</sequence>
<protein>
    <submittedName>
        <fullName evidence="1">CLUMA_CG003351, isoform A</fullName>
    </submittedName>
</protein>
<gene>
    <name evidence="1" type="ORF">CLUMA_CG003351</name>
</gene>
<dbReference type="AlphaFoldDB" id="A0A1J1HND5"/>
<reference evidence="1 2" key="1">
    <citation type="submission" date="2015-04" db="EMBL/GenBank/DDBJ databases">
        <authorList>
            <person name="Syromyatnikov M.Y."/>
            <person name="Popov V.N."/>
        </authorList>
    </citation>
    <scope>NUCLEOTIDE SEQUENCE [LARGE SCALE GENOMIC DNA]</scope>
</reference>
<keyword evidence="2" id="KW-1185">Reference proteome</keyword>
<accession>A0A1J1HND5</accession>
<evidence type="ECO:0000313" key="2">
    <source>
        <dbReference type="Proteomes" id="UP000183832"/>
    </source>
</evidence>
<proteinExistence type="predicted"/>
<organism evidence="1 2">
    <name type="scientific">Clunio marinus</name>
    <dbReference type="NCBI Taxonomy" id="568069"/>
    <lineage>
        <taxon>Eukaryota</taxon>
        <taxon>Metazoa</taxon>
        <taxon>Ecdysozoa</taxon>
        <taxon>Arthropoda</taxon>
        <taxon>Hexapoda</taxon>
        <taxon>Insecta</taxon>
        <taxon>Pterygota</taxon>
        <taxon>Neoptera</taxon>
        <taxon>Endopterygota</taxon>
        <taxon>Diptera</taxon>
        <taxon>Nematocera</taxon>
        <taxon>Chironomoidea</taxon>
        <taxon>Chironomidae</taxon>
        <taxon>Clunio</taxon>
    </lineage>
</organism>
<evidence type="ECO:0000313" key="1">
    <source>
        <dbReference type="EMBL" id="CRK89568.1"/>
    </source>
</evidence>
<name>A0A1J1HND5_9DIPT</name>
<dbReference type="Proteomes" id="UP000183832">
    <property type="component" value="Unassembled WGS sequence"/>
</dbReference>